<evidence type="ECO:0000313" key="2">
    <source>
        <dbReference type="Proteomes" id="UP000646667"/>
    </source>
</evidence>
<sequence length="89" mass="10235">MEILNEHKGSIVKIKVKNGASYIGIVDFYSKEQTVLHMRRVGLTKSDVTWYQEATISEEVIVEIDDPSDYEMTKYLKSDRDLIKNGSVH</sequence>
<organism evidence="1 2">
    <name type="scientific">Rhizobium phage RHph_N34</name>
    <dbReference type="NCBI Taxonomy" id="2509586"/>
    <lineage>
        <taxon>Viruses</taxon>
        <taxon>Duplodnaviria</taxon>
        <taxon>Heunggongvirae</taxon>
        <taxon>Uroviricota</taxon>
        <taxon>Caudoviricetes</taxon>
        <taxon>Pootjesviridae</taxon>
        <taxon>Staniewskivirinae</taxon>
        <taxon>Trinifflemingvirus</taxon>
        <taxon>Trinifflemingvirus N34</taxon>
    </lineage>
</organism>
<protein>
    <submittedName>
        <fullName evidence="1">Uncharacterized protein</fullName>
    </submittedName>
</protein>
<accession>A0A7S5UYS2</accession>
<evidence type="ECO:0000313" key="1">
    <source>
        <dbReference type="EMBL" id="QIG73836.1"/>
    </source>
</evidence>
<gene>
    <name evidence="1" type="ORF">EVC06_061</name>
</gene>
<reference evidence="1 2" key="1">
    <citation type="submission" date="2020-01" db="EMBL/GenBank/DDBJ databases">
        <title>Patterns of diversity and host range of bacteriophage communities associated with bean-nodulatin bacteria.</title>
        <authorList>
            <person name="Vann Cauwenberghe J."/>
            <person name="Santamaria R.I."/>
            <person name="Bustos P."/>
            <person name="Juarez S."/>
            <person name="Gonzalez V."/>
        </authorList>
    </citation>
    <scope>NUCLEOTIDE SEQUENCE [LARGE SCALE GENOMIC DNA]</scope>
    <source>
        <strain evidence="2">RHph</strain>
    </source>
</reference>
<dbReference type="Proteomes" id="UP000646667">
    <property type="component" value="Segment"/>
</dbReference>
<keyword evidence="2" id="KW-1185">Reference proteome</keyword>
<proteinExistence type="predicted"/>
<name>A0A7S5UYS2_9CAUD</name>
<dbReference type="EMBL" id="MN988534">
    <property type="protein sequence ID" value="QIG73836.1"/>
    <property type="molecule type" value="Genomic_DNA"/>
</dbReference>